<feature type="region of interest" description="Disordered" evidence="1">
    <location>
        <begin position="48"/>
        <end position="70"/>
    </location>
</feature>
<dbReference type="RefSeq" id="WP_320498958.1">
    <property type="nucleotide sequence ID" value="NZ_JAXCLX010000001.1"/>
</dbReference>
<accession>A0ABU5DTK9</accession>
<evidence type="ECO:0000256" key="1">
    <source>
        <dbReference type="SAM" id="MobiDB-lite"/>
    </source>
</evidence>
<gene>
    <name evidence="2" type="ORF">SMD31_01965</name>
</gene>
<dbReference type="EMBL" id="JAXCLX010000001">
    <property type="protein sequence ID" value="MDY0870662.1"/>
    <property type="molecule type" value="Genomic_DNA"/>
</dbReference>
<proteinExistence type="predicted"/>
<organism evidence="2 3">
    <name type="scientific">Dongia rigui</name>
    <dbReference type="NCBI Taxonomy" id="940149"/>
    <lineage>
        <taxon>Bacteria</taxon>
        <taxon>Pseudomonadati</taxon>
        <taxon>Pseudomonadota</taxon>
        <taxon>Alphaproteobacteria</taxon>
        <taxon>Rhodospirillales</taxon>
        <taxon>Dongiaceae</taxon>
        <taxon>Dongia</taxon>
    </lineage>
</organism>
<protein>
    <submittedName>
        <fullName evidence="2">Uncharacterized protein</fullName>
    </submittedName>
</protein>
<dbReference type="Proteomes" id="UP001271769">
    <property type="component" value="Unassembled WGS sequence"/>
</dbReference>
<comment type="caution">
    <text evidence="2">The sequence shown here is derived from an EMBL/GenBank/DDBJ whole genome shotgun (WGS) entry which is preliminary data.</text>
</comment>
<keyword evidence="3" id="KW-1185">Reference proteome</keyword>
<sequence>MKLNLRVEAHSKPEGNQIMPINLNLWTIMLSRWMGRSRQPNVLTTIGLSAANDHSDGDKPRRGQAPPALDVRLLSAHLRRDIGLELDRA</sequence>
<evidence type="ECO:0000313" key="2">
    <source>
        <dbReference type="EMBL" id="MDY0870662.1"/>
    </source>
</evidence>
<name>A0ABU5DTK9_9PROT</name>
<evidence type="ECO:0000313" key="3">
    <source>
        <dbReference type="Proteomes" id="UP001271769"/>
    </source>
</evidence>
<reference evidence="2 3" key="1">
    <citation type="journal article" date="2013" name="Antonie Van Leeuwenhoek">
        <title>Dongia rigui sp. nov., isolated from freshwater of a large wetland in Korea.</title>
        <authorList>
            <person name="Baik K.S."/>
            <person name="Hwang Y.M."/>
            <person name="Choi J.S."/>
            <person name="Kwon J."/>
            <person name="Seong C.N."/>
        </authorList>
    </citation>
    <scope>NUCLEOTIDE SEQUENCE [LARGE SCALE GENOMIC DNA]</scope>
    <source>
        <strain evidence="2 3">04SU4-P</strain>
    </source>
</reference>